<dbReference type="InterPro" id="IPR025669">
    <property type="entry name" value="AAA_dom"/>
</dbReference>
<dbReference type="AlphaFoldDB" id="A0A1T5FII7"/>
<dbReference type="GO" id="GO:0004715">
    <property type="term" value="F:non-membrane spanning protein tyrosine kinase activity"/>
    <property type="evidence" value="ECO:0007669"/>
    <property type="project" value="UniProtKB-EC"/>
</dbReference>
<evidence type="ECO:0000256" key="15">
    <source>
        <dbReference type="ARBA" id="ARBA00051245"/>
    </source>
</evidence>
<keyword evidence="12 16" id="KW-1133">Transmembrane helix</keyword>
<feature type="domain" description="AAA" evidence="18">
    <location>
        <begin position="577"/>
        <end position="719"/>
    </location>
</feature>
<dbReference type="Pfam" id="PF13614">
    <property type="entry name" value="AAA_31"/>
    <property type="match status" value="1"/>
</dbReference>
<dbReference type="InterPro" id="IPR005702">
    <property type="entry name" value="Wzc-like_C"/>
</dbReference>
<keyword evidence="13 16" id="KW-0472">Membrane</keyword>
<evidence type="ECO:0000256" key="7">
    <source>
        <dbReference type="ARBA" id="ARBA00022679"/>
    </source>
</evidence>
<dbReference type="PANTHER" id="PTHR32309:SF13">
    <property type="entry name" value="FERRIC ENTEROBACTIN TRANSPORT PROTEIN FEPE"/>
    <property type="match status" value="1"/>
</dbReference>
<dbReference type="EC" id="2.7.10.2" evidence="4"/>
<name>A0A1T5FII7_9FLAO</name>
<evidence type="ECO:0000256" key="11">
    <source>
        <dbReference type="ARBA" id="ARBA00022840"/>
    </source>
</evidence>
<evidence type="ECO:0000256" key="2">
    <source>
        <dbReference type="ARBA" id="ARBA00007316"/>
    </source>
</evidence>
<comment type="similarity">
    <text evidence="3">Belongs to the etk/wzc family.</text>
</comment>
<dbReference type="GO" id="GO:0005524">
    <property type="term" value="F:ATP binding"/>
    <property type="evidence" value="ECO:0007669"/>
    <property type="project" value="UniProtKB-KW"/>
</dbReference>
<dbReference type="InterPro" id="IPR003856">
    <property type="entry name" value="LPS_length_determ_N"/>
</dbReference>
<accession>A0A1T5FII7</accession>
<dbReference type="Pfam" id="PF02706">
    <property type="entry name" value="Wzz"/>
    <property type="match status" value="1"/>
</dbReference>
<feature type="domain" description="Polysaccharide chain length determinant N-terminal" evidence="17">
    <location>
        <begin position="16"/>
        <end position="110"/>
    </location>
</feature>
<comment type="subcellular location">
    <subcellularLocation>
        <location evidence="1">Cell inner membrane</location>
        <topology evidence="1">Multi-pass membrane protein</topology>
    </subcellularLocation>
</comment>
<dbReference type="GO" id="GO:0005886">
    <property type="term" value="C:plasma membrane"/>
    <property type="evidence" value="ECO:0007669"/>
    <property type="project" value="UniProtKB-SubCell"/>
</dbReference>
<feature type="transmembrane region" description="Helical" evidence="16">
    <location>
        <begin position="488"/>
        <end position="511"/>
    </location>
</feature>
<dbReference type="STRING" id="619805.SAMN05660477_02087"/>
<proteinExistence type="inferred from homology"/>
<dbReference type="OrthoDB" id="9794577at2"/>
<evidence type="ECO:0000256" key="6">
    <source>
        <dbReference type="ARBA" id="ARBA00022519"/>
    </source>
</evidence>
<evidence type="ECO:0000256" key="8">
    <source>
        <dbReference type="ARBA" id="ARBA00022692"/>
    </source>
</evidence>
<dbReference type="EMBL" id="FUYZ01000006">
    <property type="protein sequence ID" value="SKB95927.1"/>
    <property type="molecule type" value="Genomic_DNA"/>
</dbReference>
<evidence type="ECO:0000259" key="18">
    <source>
        <dbReference type="Pfam" id="PF13614"/>
    </source>
</evidence>
<dbReference type="InterPro" id="IPR027417">
    <property type="entry name" value="P-loop_NTPase"/>
</dbReference>
<keyword evidence="11" id="KW-0067">ATP-binding</keyword>
<dbReference type="CDD" id="cd05387">
    <property type="entry name" value="BY-kinase"/>
    <property type="match status" value="1"/>
</dbReference>
<evidence type="ECO:0000256" key="10">
    <source>
        <dbReference type="ARBA" id="ARBA00022777"/>
    </source>
</evidence>
<dbReference type="Gene3D" id="3.40.50.300">
    <property type="entry name" value="P-loop containing nucleotide triphosphate hydrolases"/>
    <property type="match status" value="1"/>
</dbReference>
<keyword evidence="20" id="KW-1185">Reference proteome</keyword>
<comment type="catalytic activity">
    <reaction evidence="15">
        <text>L-tyrosyl-[protein] + ATP = O-phospho-L-tyrosyl-[protein] + ADP + H(+)</text>
        <dbReference type="Rhea" id="RHEA:10596"/>
        <dbReference type="Rhea" id="RHEA-COMP:10136"/>
        <dbReference type="Rhea" id="RHEA-COMP:20101"/>
        <dbReference type="ChEBI" id="CHEBI:15378"/>
        <dbReference type="ChEBI" id="CHEBI:30616"/>
        <dbReference type="ChEBI" id="CHEBI:46858"/>
        <dbReference type="ChEBI" id="CHEBI:61978"/>
        <dbReference type="ChEBI" id="CHEBI:456216"/>
        <dbReference type="EC" id="2.7.10.2"/>
    </reaction>
</comment>
<dbReference type="NCBIfam" id="TIGR01007">
    <property type="entry name" value="eps_fam"/>
    <property type="match status" value="1"/>
</dbReference>
<reference evidence="19 20" key="1">
    <citation type="submission" date="2017-02" db="EMBL/GenBank/DDBJ databases">
        <authorList>
            <person name="Peterson S.W."/>
        </authorList>
    </citation>
    <scope>NUCLEOTIDE SEQUENCE [LARGE SCALE GENOMIC DNA]</scope>
    <source>
        <strain evidence="19 20">DSM 22323</strain>
    </source>
</reference>
<evidence type="ECO:0000256" key="14">
    <source>
        <dbReference type="ARBA" id="ARBA00023137"/>
    </source>
</evidence>
<gene>
    <name evidence="19" type="ORF">SAMN05660477_02087</name>
</gene>
<protein>
    <recommendedName>
        <fullName evidence="4">non-specific protein-tyrosine kinase</fullName>
        <ecNumber evidence="4">2.7.10.2</ecNumber>
    </recommendedName>
</protein>
<keyword evidence="14" id="KW-0829">Tyrosine-protein kinase</keyword>
<evidence type="ECO:0000256" key="9">
    <source>
        <dbReference type="ARBA" id="ARBA00022741"/>
    </source>
</evidence>
<evidence type="ECO:0000256" key="3">
    <source>
        <dbReference type="ARBA" id="ARBA00008883"/>
    </source>
</evidence>
<dbReference type="RefSeq" id="WP_079667304.1">
    <property type="nucleotide sequence ID" value="NZ_FUYZ01000006.1"/>
</dbReference>
<keyword evidence="10" id="KW-0418">Kinase</keyword>
<dbReference type="Proteomes" id="UP000191112">
    <property type="component" value="Unassembled WGS sequence"/>
</dbReference>
<sequence length="775" mass="85973">MELLDSSPHHSQKKTKIDIKKELNKIRKLWPLFIILPLLFYMAAKIYIRYSQPQYFSKTTLKFEQASGRAATQALNDLKNLGVGVSNDELDAETVVMVSKPILGQVVKNLNLDVKYYSVGKIKEVEYYNELPIRAHVVELSNPDKFVGASFILDSKSGNSFSLSAADGSNLKKYQFGTLVDLGFGKVIFEKTPVHQSIQNLKIVFANPKNIVAGLEGALTVSIYKSLLMDISMVSPTYKKSEAILKELVDVYNKEGIKDKNQESQFTADFIDGRLQIITDELAGIENQKEGVKREYQITDLATQAQLALTNVNANTKEVLGYATQLDLVTSVYNLANSSSANLLPTGLGLAGSIDTQISQYNDLVLTRNRVLKQATNANPAVIEMNKRIAGLKDAIRSNLGDVRRTLQDNISRLQGDINNDKSKIDRYPTQEKIFRSIDRQQNLKEALYLFLLQKREENAINLAVALPKAKVINPPYTTGVVAPKAQMIIWGATALGLILALAIAALRILLDNKVYTKNDVINLVDDVSVVGEIPVHDAANELIGTNDFSVFAESFRILSSNLKYVLKVKQTHGAPVILITSSVKGEGKTTISMNLALSLAGNAKVLIIGADIRNPQLQRFMTKAKLGLTDYLVSNDTDVTAYISNTALSPNLDVMFSGASAPNPNDLLDMPKFDEMITLLKNKYQYIILDSAPVMLVSDTLHLIESADLVLYVAKASYTDRNMLHFADSFIKEHNIDKLSFVLNNVKPEFSRYGNKYGYGYYHTKGKKRFSLKG</sequence>
<evidence type="ECO:0000313" key="20">
    <source>
        <dbReference type="Proteomes" id="UP000191112"/>
    </source>
</evidence>
<evidence type="ECO:0000256" key="1">
    <source>
        <dbReference type="ARBA" id="ARBA00004429"/>
    </source>
</evidence>
<keyword evidence="6" id="KW-0997">Cell inner membrane</keyword>
<dbReference type="InterPro" id="IPR050445">
    <property type="entry name" value="Bact_polysacc_biosynth/exp"/>
</dbReference>
<dbReference type="PANTHER" id="PTHR32309">
    <property type="entry name" value="TYROSINE-PROTEIN KINASE"/>
    <property type="match status" value="1"/>
</dbReference>
<dbReference type="SUPFAM" id="SSF52540">
    <property type="entry name" value="P-loop containing nucleoside triphosphate hydrolases"/>
    <property type="match status" value="1"/>
</dbReference>
<evidence type="ECO:0000256" key="5">
    <source>
        <dbReference type="ARBA" id="ARBA00022475"/>
    </source>
</evidence>
<evidence type="ECO:0000256" key="12">
    <source>
        <dbReference type="ARBA" id="ARBA00022989"/>
    </source>
</evidence>
<keyword evidence="5" id="KW-1003">Cell membrane</keyword>
<evidence type="ECO:0000259" key="17">
    <source>
        <dbReference type="Pfam" id="PF02706"/>
    </source>
</evidence>
<evidence type="ECO:0000256" key="16">
    <source>
        <dbReference type="SAM" id="Phobius"/>
    </source>
</evidence>
<feature type="transmembrane region" description="Helical" evidence="16">
    <location>
        <begin position="29"/>
        <end position="48"/>
    </location>
</feature>
<evidence type="ECO:0000313" key="19">
    <source>
        <dbReference type="EMBL" id="SKB95927.1"/>
    </source>
</evidence>
<keyword evidence="7" id="KW-0808">Transferase</keyword>
<organism evidence="19 20">
    <name type="scientific">Soonwooa buanensis</name>
    <dbReference type="NCBI Taxonomy" id="619805"/>
    <lineage>
        <taxon>Bacteria</taxon>
        <taxon>Pseudomonadati</taxon>
        <taxon>Bacteroidota</taxon>
        <taxon>Flavobacteriia</taxon>
        <taxon>Flavobacteriales</taxon>
        <taxon>Weeksellaceae</taxon>
        <taxon>Chryseobacterium group</taxon>
        <taxon>Soonwooa</taxon>
    </lineage>
</organism>
<comment type="similarity">
    <text evidence="2">Belongs to the CpsD/CapB family.</text>
</comment>
<evidence type="ECO:0000256" key="13">
    <source>
        <dbReference type="ARBA" id="ARBA00023136"/>
    </source>
</evidence>
<evidence type="ECO:0000256" key="4">
    <source>
        <dbReference type="ARBA" id="ARBA00011903"/>
    </source>
</evidence>
<keyword evidence="9" id="KW-0547">Nucleotide-binding</keyword>
<keyword evidence="8 16" id="KW-0812">Transmembrane</keyword>